<proteinExistence type="inferred from homology"/>
<comment type="function">
    <text evidence="4">Binds to the 23S rRNA.</text>
</comment>
<keyword evidence="9" id="KW-1185">Reference proteome</keyword>
<dbReference type="Gene3D" id="3.100.10.10">
    <property type="match status" value="1"/>
</dbReference>
<dbReference type="InterPro" id="IPR021131">
    <property type="entry name" value="Ribosomal_uL15/eL18"/>
</dbReference>
<dbReference type="Pfam" id="PF00828">
    <property type="entry name" value="Ribosomal_L27A"/>
    <property type="match status" value="1"/>
</dbReference>
<dbReference type="PANTHER" id="PTHR12934">
    <property type="entry name" value="50S RIBOSOMAL PROTEIN L15"/>
    <property type="match status" value="1"/>
</dbReference>
<dbReference type="NCBIfam" id="TIGR01071">
    <property type="entry name" value="rplO_bact"/>
    <property type="match status" value="1"/>
</dbReference>
<feature type="domain" description="Large ribosomal subunit protein uL15/eL18" evidence="7">
    <location>
        <begin position="75"/>
        <end position="141"/>
    </location>
</feature>
<keyword evidence="3 4" id="KW-0687">Ribonucleoprotein</keyword>
<dbReference type="EMBL" id="WJHE01000020">
    <property type="protein sequence ID" value="MST31210.1"/>
    <property type="molecule type" value="Genomic_DNA"/>
</dbReference>
<feature type="region of interest" description="Disordered" evidence="6">
    <location>
        <begin position="1"/>
        <end position="50"/>
    </location>
</feature>
<gene>
    <name evidence="4 8" type="primary">rplO</name>
    <name evidence="8" type="ORF">GHK86_00495</name>
</gene>
<comment type="similarity">
    <text evidence="1 4 5">Belongs to the universal ribosomal protein uL15 family.</text>
</comment>
<dbReference type="HAMAP" id="MF_01341">
    <property type="entry name" value="Ribosomal_uL15"/>
    <property type="match status" value="1"/>
</dbReference>
<protein>
    <recommendedName>
        <fullName evidence="4">Large ribosomal subunit protein uL15</fullName>
    </recommendedName>
</protein>
<dbReference type="InterPro" id="IPR005749">
    <property type="entry name" value="Ribosomal_uL15_bac-type"/>
</dbReference>
<dbReference type="InterPro" id="IPR030878">
    <property type="entry name" value="Ribosomal_uL15"/>
</dbReference>
<dbReference type="Proteomes" id="UP000437736">
    <property type="component" value="Unassembled WGS sequence"/>
</dbReference>
<feature type="region of interest" description="Disordered" evidence="6">
    <location>
        <begin position="143"/>
        <end position="162"/>
    </location>
</feature>
<evidence type="ECO:0000259" key="7">
    <source>
        <dbReference type="Pfam" id="PF00828"/>
    </source>
</evidence>
<evidence type="ECO:0000256" key="6">
    <source>
        <dbReference type="SAM" id="MobiDB-lite"/>
    </source>
</evidence>
<comment type="caution">
    <text evidence="8">The sequence shown here is derived from an EMBL/GenBank/DDBJ whole genome shotgun (WGS) entry which is preliminary data.</text>
</comment>
<keyword evidence="2 4" id="KW-0689">Ribosomal protein</keyword>
<keyword evidence="4" id="KW-0699">rRNA-binding</keyword>
<evidence type="ECO:0000313" key="8">
    <source>
        <dbReference type="EMBL" id="MST31210.1"/>
    </source>
</evidence>
<comment type="subunit">
    <text evidence="4">Part of the 50S ribosomal subunit.</text>
</comment>
<dbReference type="SUPFAM" id="SSF52080">
    <property type="entry name" value="Ribosomal proteins L15p and L18e"/>
    <property type="match status" value="1"/>
</dbReference>
<accession>A0ABW9QN88</accession>
<organism evidence="8 9">
    <name type="scientific">Acidiferrimicrobium australe</name>
    <dbReference type="NCBI Taxonomy" id="2664430"/>
    <lineage>
        <taxon>Bacteria</taxon>
        <taxon>Bacillati</taxon>
        <taxon>Actinomycetota</taxon>
        <taxon>Acidimicrobiia</taxon>
        <taxon>Acidimicrobiales</taxon>
        <taxon>Acidimicrobiaceae</taxon>
        <taxon>Acidiferrimicrobium</taxon>
    </lineage>
</organism>
<evidence type="ECO:0000256" key="4">
    <source>
        <dbReference type="HAMAP-Rule" id="MF_01341"/>
    </source>
</evidence>
<evidence type="ECO:0000256" key="5">
    <source>
        <dbReference type="RuleBase" id="RU003888"/>
    </source>
</evidence>
<dbReference type="GO" id="GO:0005840">
    <property type="term" value="C:ribosome"/>
    <property type="evidence" value="ECO:0007669"/>
    <property type="project" value="UniProtKB-KW"/>
</dbReference>
<dbReference type="InterPro" id="IPR001196">
    <property type="entry name" value="Ribosomal_uL15_CS"/>
</dbReference>
<sequence length="162" mass="17053">MKIHDLQPPAGSTKSRRRVGRGIAGKGGKTAGRGTKGQGARNNIKPGFEGGQLPLTQRIPKLKGFKNPFRVEYTVVNLDTLEEFGGNVVNPDTLRAAGLVHKHGLVKVLGRGQLTRALEVSAHALSASAAEAIRSAGGSVEVIPPPWGDRRPAAKGNALTNR</sequence>
<dbReference type="InterPro" id="IPR036227">
    <property type="entry name" value="Ribosomal_uL15/eL18_sf"/>
</dbReference>
<dbReference type="PANTHER" id="PTHR12934:SF11">
    <property type="entry name" value="LARGE RIBOSOMAL SUBUNIT PROTEIN UL15M"/>
    <property type="match status" value="1"/>
</dbReference>
<reference evidence="8 9" key="1">
    <citation type="submission" date="2019-11" db="EMBL/GenBank/DDBJ databases">
        <title>Acidiferrimicrobium australis gen. nov., sp. nov., an acidophilic and obligately heterotrophic, member of the Actinobacteria that catalyses dissimilatory oxido- reduction of iron isolated from metal-rich acidic water in Chile.</title>
        <authorList>
            <person name="Gonzalez D."/>
            <person name="Huber K."/>
            <person name="Hedrich S."/>
            <person name="Rojas-Villalobos C."/>
            <person name="Quatrini R."/>
            <person name="Dinamarca M.A."/>
            <person name="Schwarz A."/>
            <person name="Canales C."/>
            <person name="Nancucheo I."/>
        </authorList>
    </citation>
    <scope>NUCLEOTIDE SEQUENCE [LARGE SCALE GENOMIC DNA]</scope>
    <source>
        <strain evidence="8 9">USS-CCA1</strain>
    </source>
</reference>
<evidence type="ECO:0000256" key="3">
    <source>
        <dbReference type="ARBA" id="ARBA00023274"/>
    </source>
</evidence>
<feature type="compositionally biased region" description="Gly residues" evidence="6">
    <location>
        <begin position="22"/>
        <end position="37"/>
    </location>
</feature>
<dbReference type="PROSITE" id="PS00475">
    <property type="entry name" value="RIBOSOMAL_L15"/>
    <property type="match status" value="1"/>
</dbReference>
<evidence type="ECO:0000256" key="1">
    <source>
        <dbReference type="ARBA" id="ARBA00007320"/>
    </source>
</evidence>
<keyword evidence="4" id="KW-0694">RNA-binding</keyword>
<evidence type="ECO:0000256" key="2">
    <source>
        <dbReference type="ARBA" id="ARBA00022980"/>
    </source>
</evidence>
<evidence type="ECO:0000313" key="9">
    <source>
        <dbReference type="Proteomes" id="UP000437736"/>
    </source>
</evidence>
<name>A0ABW9QN88_9ACTN</name>